<dbReference type="Proteomes" id="UP000293562">
    <property type="component" value="Unassembled WGS sequence"/>
</dbReference>
<dbReference type="OrthoDB" id="1118231at2"/>
<name>A0A4Q7V7M6_9BACT</name>
<accession>A0A4Q7V7M6</accession>
<organism evidence="1 2">
    <name type="scientific">Ancylomarina subtilis</name>
    <dbReference type="NCBI Taxonomy" id="1639035"/>
    <lineage>
        <taxon>Bacteria</taxon>
        <taxon>Pseudomonadati</taxon>
        <taxon>Bacteroidota</taxon>
        <taxon>Bacteroidia</taxon>
        <taxon>Marinilabiliales</taxon>
        <taxon>Marinifilaceae</taxon>
        <taxon>Ancylomarina</taxon>
    </lineage>
</organism>
<evidence type="ECO:0008006" key="3">
    <source>
        <dbReference type="Google" id="ProtNLM"/>
    </source>
</evidence>
<evidence type="ECO:0000313" key="1">
    <source>
        <dbReference type="EMBL" id="RZT91854.1"/>
    </source>
</evidence>
<dbReference type="RefSeq" id="WP_130308422.1">
    <property type="nucleotide sequence ID" value="NZ_SHKN01000004.1"/>
</dbReference>
<comment type="caution">
    <text evidence="1">The sequence shown here is derived from an EMBL/GenBank/DDBJ whole genome shotgun (WGS) entry which is preliminary data.</text>
</comment>
<sequence>MKIFKQTLLAFIAIMCFVSCDKDDSESKNELETKASINAKWVVEGTSEFKSFEFNESGNYIIVKEGTVKSSASNSILFGTYEYDADQTITLSEFGTIKISDYGTDHMNFVVELKDGTEEPVSLKATKKEEMGSSERTDLLCRSWKLIRINDVNVEGTEEEITVLFSKAGTYFVEFVNPNPDVLGGLAEWSWSNSSKTAINYSWTQYGEGGTFDIVELTDNSLKILEEFEGEESEMSTLVPLNN</sequence>
<reference evidence="1 2" key="1">
    <citation type="submission" date="2019-02" db="EMBL/GenBank/DDBJ databases">
        <title>Genomic Encyclopedia of Type Strains, Phase IV (KMG-IV): sequencing the most valuable type-strain genomes for metagenomic binning, comparative biology and taxonomic classification.</title>
        <authorList>
            <person name="Goeker M."/>
        </authorList>
    </citation>
    <scope>NUCLEOTIDE SEQUENCE [LARGE SCALE GENOMIC DNA]</scope>
    <source>
        <strain evidence="1 2">DSM 28825</strain>
    </source>
</reference>
<proteinExistence type="predicted"/>
<dbReference type="AlphaFoldDB" id="A0A4Q7V7M6"/>
<dbReference type="EMBL" id="SHKN01000004">
    <property type="protein sequence ID" value="RZT91854.1"/>
    <property type="molecule type" value="Genomic_DNA"/>
</dbReference>
<evidence type="ECO:0000313" key="2">
    <source>
        <dbReference type="Proteomes" id="UP000293562"/>
    </source>
</evidence>
<gene>
    <name evidence="1" type="ORF">EV201_3072</name>
</gene>
<keyword evidence="2" id="KW-1185">Reference proteome</keyword>
<protein>
    <recommendedName>
        <fullName evidence="3">Lipocalin-like protein</fullName>
    </recommendedName>
</protein>